<dbReference type="GO" id="GO:0030126">
    <property type="term" value="C:COPI vesicle coat"/>
    <property type="evidence" value="ECO:0007669"/>
    <property type="project" value="UniProtKB-UniRule"/>
</dbReference>
<dbReference type="PANTHER" id="PTHR11043">
    <property type="entry name" value="ZETA-COAT PROTEIN"/>
    <property type="match status" value="1"/>
</dbReference>
<organism evidence="7 8">
    <name type="scientific">Chlorella sorokiniana</name>
    <name type="common">Freshwater green alga</name>
    <dbReference type="NCBI Taxonomy" id="3076"/>
    <lineage>
        <taxon>Eukaryota</taxon>
        <taxon>Viridiplantae</taxon>
        <taxon>Chlorophyta</taxon>
        <taxon>core chlorophytes</taxon>
        <taxon>Trebouxiophyceae</taxon>
        <taxon>Chlorellales</taxon>
        <taxon>Chlorellaceae</taxon>
        <taxon>Chlorella clade</taxon>
        <taxon>Chlorella</taxon>
    </lineage>
</organism>
<dbReference type="GO" id="GO:0006891">
    <property type="term" value="P:intra-Golgi vesicle-mediated transport"/>
    <property type="evidence" value="ECO:0007669"/>
    <property type="project" value="TreeGrafter"/>
</dbReference>
<dbReference type="OrthoDB" id="10249988at2759"/>
<comment type="function">
    <text evidence="5">The zeta subunit may be involved in regulating the coat assembly and, hence, the rate of biosynthetic protein transport due to its association-dissociation properties with the coatomer complex.</text>
</comment>
<keyword evidence="3 5" id="KW-0963">Cytoplasm</keyword>
<reference evidence="7 8" key="1">
    <citation type="journal article" date="2018" name="Plant J.">
        <title>Genome sequences of Chlorella sorokiniana UTEX 1602 and Micractinium conductrix SAG 241.80: implications to maltose excretion by a green alga.</title>
        <authorList>
            <person name="Arriola M.B."/>
            <person name="Velmurugan N."/>
            <person name="Zhang Y."/>
            <person name="Plunkett M.H."/>
            <person name="Hondzo H."/>
            <person name="Barney B.M."/>
        </authorList>
    </citation>
    <scope>NUCLEOTIDE SEQUENCE [LARGE SCALE GENOMIC DNA]</scope>
    <source>
        <strain evidence="8">UTEX 1602</strain>
    </source>
</reference>
<comment type="subunit">
    <text evidence="5">Oligomeric complex that consists of at least the alpha, beta, beta', gamma, delta, epsilon and zeta subunits.</text>
</comment>
<evidence type="ECO:0000313" key="7">
    <source>
        <dbReference type="EMBL" id="PRW60145.1"/>
    </source>
</evidence>
<evidence type="ECO:0000256" key="5">
    <source>
        <dbReference type="RuleBase" id="RU366053"/>
    </source>
</evidence>
<accession>A0A2P6U1G4</accession>
<name>A0A2P6U1G4_CHLSO</name>
<dbReference type="InterPro" id="IPR039652">
    <property type="entry name" value="Coatomer_zeta"/>
</dbReference>
<keyword evidence="5" id="KW-0813">Transport</keyword>
<proteinExistence type="inferred from homology"/>
<dbReference type="AlphaFoldDB" id="A0A2P6U1G4"/>
<evidence type="ECO:0000256" key="1">
    <source>
        <dbReference type="ARBA" id="ARBA00004184"/>
    </source>
</evidence>
<dbReference type="InterPro" id="IPR022775">
    <property type="entry name" value="AP_mu_sigma_su"/>
</dbReference>
<evidence type="ECO:0000256" key="2">
    <source>
        <dbReference type="ARBA" id="ARBA00006972"/>
    </source>
</evidence>
<comment type="subcellular location">
    <subcellularLocation>
        <location evidence="5">Cytoplasm</location>
    </subcellularLocation>
    <subcellularLocation>
        <location evidence="5">Golgi apparatus membrane</location>
        <topology evidence="5">Peripheral membrane protein</topology>
        <orientation evidence="5">Cytoplasmic side</orientation>
    </subcellularLocation>
    <subcellularLocation>
        <location evidence="5">Cytoplasmic vesicle</location>
        <location evidence="5">COPI-coated vesicle membrane</location>
        <topology evidence="5">Peripheral membrane protein</topology>
        <orientation evidence="5">Cytoplasmic side</orientation>
    </subcellularLocation>
    <subcellularLocation>
        <location evidence="1">Endomembrane system</location>
        <topology evidence="1">Peripheral membrane protein</topology>
    </subcellularLocation>
</comment>
<keyword evidence="5" id="KW-0931">ER-Golgi transport</keyword>
<dbReference type="STRING" id="3076.A0A2P6U1G4"/>
<comment type="similarity">
    <text evidence="2 5">Belongs to the adaptor complexes small subunit family.</text>
</comment>
<dbReference type="GO" id="GO:0006890">
    <property type="term" value="P:retrograde vesicle-mediated transport, Golgi to endoplasmic reticulum"/>
    <property type="evidence" value="ECO:0007669"/>
    <property type="project" value="UniProtKB-UniRule"/>
</dbReference>
<dbReference type="GO" id="GO:0006886">
    <property type="term" value="P:intracellular protein transport"/>
    <property type="evidence" value="ECO:0007669"/>
    <property type="project" value="TreeGrafter"/>
</dbReference>
<feature type="domain" description="AP complex mu/sigma subunit" evidence="6">
    <location>
        <begin position="16"/>
        <end position="149"/>
    </location>
</feature>
<dbReference type="PANTHER" id="PTHR11043:SF1">
    <property type="entry name" value="TSET COMPLEX MEMBER TSTD"/>
    <property type="match status" value="1"/>
</dbReference>
<evidence type="ECO:0000256" key="3">
    <source>
        <dbReference type="ARBA" id="ARBA00022490"/>
    </source>
</evidence>
<evidence type="ECO:0000259" key="6">
    <source>
        <dbReference type="Pfam" id="PF01217"/>
    </source>
</evidence>
<dbReference type="Proteomes" id="UP000239899">
    <property type="component" value="Unassembled WGS sequence"/>
</dbReference>
<gene>
    <name evidence="7" type="ORF">C2E21_1871</name>
</gene>
<dbReference type="GO" id="GO:0000139">
    <property type="term" value="C:Golgi membrane"/>
    <property type="evidence" value="ECO:0007669"/>
    <property type="project" value="UniProtKB-SubCell"/>
</dbReference>
<dbReference type="EMBL" id="LHPG02000003">
    <property type="protein sequence ID" value="PRW60145.1"/>
    <property type="molecule type" value="Genomic_DNA"/>
</dbReference>
<keyword evidence="5" id="KW-0968">Cytoplasmic vesicle</keyword>
<sequence length="180" mass="19308">MSSGRVHALAVATRPAGQVVYERFYDAFSEAEKGEIRSAFDAVAGPSGGKGVADDEELVGRYRNGRIVCIPSGELLFYALGTGEYNELALAEVLRAIIGTYRELFKAPALTEAALFSNYALTALVVDEVCREGLVELTDRLSIQKAIAMRLPYEPAAEKSKGTLAKLMSSKASPQAKAQS</sequence>
<dbReference type="InterPro" id="IPR011012">
    <property type="entry name" value="Longin-like_dom_sf"/>
</dbReference>
<keyword evidence="4 5" id="KW-0472">Membrane</keyword>
<dbReference type="SUPFAM" id="SSF64356">
    <property type="entry name" value="SNARE-like"/>
    <property type="match status" value="1"/>
</dbReference>
<keyword evidence="5" id="KW-0653">Protein transport</keyword>
<comment type="caution">
    <text evidence="7">The sequence shown here is derived from an EMBL/GenBank/DDBJ whole genome shotgun (WGS) entry which is preliminary data.</text>
</comment>
<evidence type="ECO:0000313" key="8">
    <source>
        <dbReference type="Proteomes" id="UP000239899"/>
    </source>
</evidence>
<protein>
    <recommendedName>
        <fullName evidence="5">Coatomer subunit zeta</fullName>
    </recommendedName>
</protein>
<dbReference type="Pfam" id="PF01217">
    <property type="entry name" value="Clat_adaptor_s"/>
    <property type="match status" value="1"/>
</dbReference>
<evidence type="ECO:0000256" key="4">
    <source>
        <dbReference type="ARBA" id="ARBA00023136"/>
    </source>
</evidence>
<keyword evidence="8" id="KW-1185">Reference proteome</keyword>
<dbReference type="Gene3D" id="3.30.450.60">
    <property type="match status" value="1"/>
</dbReference>
<keyword evidence="5" id="KW-0333">Golgi apparatus</keyword>